<protein>
    <submittedName>
        <fullName evidence="1">Water dikinase-like protein (Drosophila melanogaster)</fullName>
    </submittedName>
</protein>
<proteinExistence type="predicted"/>
<evidence type="ECO:0000313" key="2">
    <source>
        <dbReference type="Proteomes" id="UP000786811"/>
    </source>
</evidence>
<organism evidence="1 2">
    <name type="scientific">Cotesia congregata</name>
    <name type="common">Parasitoid wasp</name>
    <name type="synonym">Apanteles congregatus</name>
    <dbReference type="NCBI Taxonomy" id="51543"/>
    <lineage>
        <taxon>Eukaryota</taxon>
        <taxon>Metazoa</taxon>
        <taxon>Ecdysozoa</taxon>
        <taxon>Arthropoda</taxon>
        <taxon>Hexapoda</taxon>
        <taxon>Insecta</taxon>
        <taxon>Pterygota</taxon>
        <taxon>Neoptera</taxon>
        <taxon>Endopterygota</taxon>
        <taxon>Hymenoptera</taxon>
        <taxon>Apocrita</taxon>
        <taxon>Ichneumonoidea</taxon>
        <taxon>Braconidae</taxon>
        <taxon>Microgastrinae</taxon>
        <taxon>Cotesia</taxon>
    </lineage>
</organism>
<comment type="caution">
    <text evidence="1">The sequence shown here is derived from an EMBL/GenBank/DDBJ whole genome shotgun (WGS) entry which is preliminary data.</text>
</comment>
<name>A0A8J2HJU4_COTCN</name>
<dbReference type="Proteomes" id="UP000786811">
    <property type="component" value="Unassembled WGS sequence"/>
</dbReference>
<dbReference type="OrthoDB" id="7693294at2759"/>
<sequence>MFFMSEFPNFIFKALVPELRKTSLAKEDYCARAILNGPIEKQKQNELRLRVSQGKMADIQVTTVSQDALSVGQLELGGNPNALSLRRPFDPVAHDLEPTFRLTRFADLKG</sequence>
<reference evidence="1" key="1">
    <citation type="submission" date="2021-04" db="EMBL/GenBank/DDBJ databases">
        <authorList>
            <person name="Chebbi M.A.C M."/>
        </authorList>
    </citation>
    <scope>NUCLEOTIDE SEQUENCE</scope>
</reference>
<evidence type="ECO:0000313" key="1">
    <source>
        <dbReference type="EMBL" id="CAG5097687.1"/>
    </source>
</evidence>
<accession>A0A8J2HJU4</accession>
<dbReference type="AlphaFoldDB" id="A0A8J2HJU4"/>
<keyword evidence="2" id="KW-1185">Reference proteome</keyword>
<gene>
    <name evidence="1" type="ORF">HICCMSTLAB_LOCUS8827</name>
</gene>
<dbReference type="EMBL" id="CAJNRD030001121">
    <property type="protein sequence ID" value="CAG5097687.1"/>
    <property type="molecule type" value="Genomic_DNA"/>
</dbReference>